<evidence type="ECO:0000259" key="2">
    <source>
        <dbReference type="PROSITE" id="PS50086"/>
    </source>
</evidence>
<name>A0A8J5XGA3_DIALT</name>
<dbReference type="SUPFAM" id="SSF47923">
    <property type="entry name" value="Ypt/Rab-GAP domain of gyp1p"/>
    <property type="match status" value="2"/>
</dbReference>
<comment type="caution">
    <text evidence="3">The sequence shown here is derived from an EMBL/GenBank/DDBJ whole genome shotgun (WGS) entry which is preliminary data.</text>
</comment>
<keyword evidence="4" id="KW-1185">Reference proteome</keyword>
<dbReference type="SMART" id="SM00164">
    <property type="entry name" value="TBC"/>
    <property type="match status" value="1"/>
</dbReference>
<dbReference type="Gene3D" id="1.10.472.80">
    <property type="entry name" value="Ypt/Rab-GAP domain of gyp1p, domain 3"/>
    <property type="match status" value="1"/>
</dbReference>
<dbReference type="Pfam" id="PF00566">
    <property type="entry name" value="RabGAP-TBC"/>
    <property type="match status" value="1"/>
</dbReference>
<sequence length="461" mass="50977">MRLTASKLPGQIIKQLLPAYSPAEPPAVPGSQPVAAGGSPPAADERLGMRPQAARGAQPALAKSSSSGEGAGSGRAPQASPYGSLINKEAQRLAKFERILSAPIVDIAALRDASWSGIPPQCRMTAWQQLLGYLPVNREWRAATLQRKRREYSEAVPAFFDVDDSERSEYQRAIFHQILIDVPRTCSSSALFQHKTVQRSLERILYIWALRHPASGYVQGINDLVLPFFLVFLTGALGTHAARGADPGAPGEAPARGAAPPPPLLVSEAELDVDAIPAELLADVEADSYWCLSKLLNVIQDHYTFAQPGIQRMVFRLKEIVQRIDRPLHAHLASQGIQYIQFAFRWMNCLLMRELALPMISRMWDTYLAEGAADIDSPLSAAKGSPADESFAVLHVYVCAALLLKWSDKLQQMQFQELVMFLQHLPTAEWELAELEELLSQAYLWKELYHNSQAHLQSQTE</sequence>
<dbReference type="InterPro" id="IPR000195">
    <property type="entry name" value="Rab-GAP-TBC_dom"/>
</dbReference>
<dbReference type="Gene3D" id="1.10.8.270">
    <property type="entry name" value="putative rabgap domain of human tbc1 domain family member 14 like domains"/>
    <property type="match status" value="1"/>
</dbReference>
<dbReference type="PANTHER" id="PTHR22957:SF26">
    <property type="entry name" value="LD44506P"/>
    <property type="match status" value="1"/>
</dbReference>
<dbReference type="InterPro" id="IPR035969">
    <property type="entry name" value="Rab-GAP_TBC_sf"/>
</dbReference>
<dbReference type="AlphaFoldDB" id="A0A8J5XGA3"/>
<dbReference type="OrthoDB" id="26371at2759"/>
<protein>
    <recommendedName>
        <fullName evidence="2">Rab-GAP TBC domain-containing protein</fullName>
    </recommendedName>
</protein>
<evidence type="ECO:0000313" key="3">
    <source>
        <dbReference type="EMBL" id="KAG8464611.1"/>
    </source>
</evidence>
<feature type="domain" description="Rab-GAP TBC" evidence="2">
    <location>
        <begin position="117"/>
        <end position="371"/>
    </location>
</feature>
<accession>A0A8J5XGA3</accession>
<organism evidence="3 4">
    <name type="scientific">Diacronema lutheri</name>
    <name type="common">Unicellular marine alga</name>
    <name type="synonym">Monochrysis lutheri</name>
    <dbReference type="NCBI Taxonomy" id="2081491"/>
    <lineage>
        <taxon>Eukaryota</taxon>
        <taxon>Haptista</taxon>
        <taxon>Haptophyta</taxon>
        <taxon>Pavlovophyceae</taxon>
        <taxon>Pavlovales</taxon>
        <taxon>Pavlovaceae</taxon>
        <taxon>Diacronema</taxon>
    </lineage>
</organism>
<dbReference type="EMBL" id="JAGTXO010000012">
    <property type="protein sequence ID" value="KAG8464611.1"/>
    <property type="molecule type" value="Genomic_DNA"/>
</dbReference>
<gene>
    <name evidence="3" type="ORF">KFE25_009979</name>
</gene>
<evidence type="ECO:0000313" key="4">
    <source>
        <dbReference type="Proteomes" id="UP000751190"/>
    </source>
</evidence>
<dbReference type="PANTHER" id="PTHR22957">
    <property type="entry name" value="TBC1 DOMAIN FAMILY MEMBER GTPASE-ACTIVATING PROTEIN"/>
    <property type="match status" value="1"/>
</dbReference>
<proteinExistence type="predicted"/>
<dbReference type="Gene3D" id="1.10.10.750">
    <property type="entry name" value="Ypt/Rab-GAP domain of gyp1p, domain 1"/>
    <property type="match status" value="1"/>
</dbReference>
<dbReference type="OMA" id="SCYNIFN"/>
<feature type="region of interest" description="Disordered" evidence="1">
    <location>
        <begin position="21"/>
        <end position="83"/>
    </location>
</feature>
<reference evidence="3" key="1">
    <citation type="submission" date="2021-05" db="EMBL/GenBank/DDBJ databases">
        <title>The genome of the haptophyte Pavlova lutheri (Diacronema luteri, Pavlovales) - a model for lipid biosynthesis in eukaryotic algae.</title>
        <authorList>
            <person name="Hulatt C.J."/>
            <person name="Posewitz M.C."/>
        </authorList>
    </citation>
    <scope>NUCLEOTIDE SEQUENCE</scope>
    <source>
        <strain evidence="3">NIVA-4/92</strain>
    </source>
</reference>
<dbReference type="GO" id="GO:0005096">
    <property type="term" value="F:GTPase activator activity"/>
    <property type="evidence" value="ECO:0007669"/>
    <property type="project" value="TreeGrafter"/>
</dbReference>
<dbReference type="PROSITE" id="PS50086">
    <property type="entry name" value="TBC_RABGAP"/>
    <property type="match status" value="1"/>
</dbReference>
<dbReference type="Proteomes" id="UP000751190">
    <property type="component" value="Unassembled WGS sequence"/>
</dbReference>
<evidence type="ECO:0000256" key="1">
    <source>
        <dbReference type="SAM" id="MobiDB-lite"/>
    </source>
</evidence>